<sequence length="215" mass="22679">MKASQLLKLLSGATVPASATTTVLLTNKNKVLNRQSEIDISFLPRPKANEKELVPHSEGTGGTGLAAGKGSPMPNGGSQSDKSSGVADSPTENTDTSKKTESPEQKEDGGDGGKSQGSEPSQETEKNPESSPPKEEKSPPETKETESETKQEKPEDNSSPSTDSSPNKGESIDPCEKLNELFVTVGNLSNEGTIFSNIPSLHNNIGTIKKCIEEK</sequence>
<gene>
    <name evidence="3" type="ORF">MHSWG343_06860</name>
</gene>
<organism evidence="3 4">
    <name type="scientific">Candidatus Mycoplasma haematohominis</name>
    <dbReference type="NCBI Taxonomy" id="1494318"/>
    <lineage>
        <taxon>Bacteria</taxon>
        <taxon>Bacillati</taxon>
        <taxon>Mycoplasmatota</taxon>
        <taxon>Mollicutes</taxon>
        <taxon>Mycoplasmataceae</taxon>
        <taxon>Mycoplasma</taxon>
    </lineage>
</organism>
<name>A0A478FTL8_9MOLU</name>
<feature type="signal peptide" evidence="2">
    <location>
        <begin position="1"/>
        <end position="19"/>
    </location>
</feature>
<dbReference type="EMBL" id="BIMN01000003">
    <property type="protein sequence ID" value="GCE63686.1"/>
    <property type="molecule type" value="Genomic_DNA"/>
</dbReference>
<feature type="region of interest" description="Disordered" evidence="1">
    <location>
        <begin position="43"/>
        <end position="175"/>
    </location>
</feature>
<feature type="compositionally biased region" description="Low complexity" evidence="1">
    <location>
        <begin position="157"/>
        <end position="167"/>
    </location>
</feature>
<evidence type="ECO:0000256" key="2">
    <source>
        <dbReference type="SAM" id="SignalP"/>
    </source>
</evidence>
<proteinExistence type="predicted"/>
<evidence type="ECO:0000256" key="1">
    <source>
        <dbReference type="SAM" id="MobiDB-lite"/>
    </source>
</evidence>
<accession>A0A478FTL8</accession>
<dbReference type="Proteomes" id="UP000324831">
    <property type="component" value="Unassembled WGS sequence"/>
</dbReference>
<feature type="compositionally biased region" description="Basic and acidic residues" evidence="1">
    <location>
        <begin position="123"/>
        <end position="156"/>
    </location>
</feature>
<dbReference type="AlphaFoldDB" id="A0A478FTL8"/>
<keyword evidence="2" id="KW-0732">Signal</keyword>
<protein>
    <submittedName>
        <fullName evidence="3">Uncharacterized protein</fullName>
    </submittedName>
</protein>
<evidence type="ECO:0000313" key="3">
    <source>
        <dbReference type="EMBL" id="GCE63686.1"/>
    </source>
</evidence>
<comment type="caution">
    <text evidence="3">The sequence shown here is derived from an EMBL/GenBank/DDBJ whole genome shotgun (WGS) entry which is preliminary data.</text>
</comment>
<feature type="compositionally biased region" description="Basic and acidic residues" evidence="1">
    <location>
        <begin position="95"/>
        <end position="111"/>
    </location>
</feature>
<feature type="chain" id="PRO_5019774455" evidence="2">
    <location>
        <begin position="20"/>
        <end position="215"/>
    </location>
</feature>
<evidence type="ECO:0000313" key="4">
    <source>
        <dbReference type="Proteomes" id="UP000324831"/>
    </source>
</evidence>
<reference evidence="3 4" key="1">
    <citation type="submission" date="2019-01" db="EMBL/GenBank/DDBJ databases">
        <title>Draft genome sequences of Candidatus Mycoplasma haemohominis SWG34-3 identified from a patient with pyrexia, anemia and liver dysfunction.</title>
        <authorList>
            <person name="Sekizuka T."/>
            <person name="Hattori N."/>
            <person name="Katano H."/>
            <person name="Takuma T."/>
            <person name="Ito T."/>
            <person name="Arai N."/>
            <person name="Yanai R."/>
            <person name="Ishii S."/>
            <person name="Miura Y."/>
            <person name="Tokunaga T."/>
            <person name="Watanabe H."/>
            <person name="Nomura N."/>
            <person name="Eguchi J."/>
            <person name="Arai T."/>
            <person name="Hasegawa H."/>
            <person name="Nakamaki T."/>
            <person name="Wakita T."/>
            <person name="Niki Y."/>
            <person name="Kuroda M."/>
        </authorList>
    </citation>
    <scope>NUCLEOTIDE SEQUENCE [LARGE SCALE GENOMIC DNA]</scope>
    <source>
        <strain evidence="3">SWG34-3</strain>
    </source>
</reference>